<dbReference type="Proteomes" id="UP000197781">
    <property type="component" value="Chromosome"/>
</dbReference>
<dbReference type="AlphaFoldDB" id="A0A220MCK1"/>
<accession>A0A220MCK1</accession>
<protein>
    <submittedName>
        <fullName evidence="1">Uncharacterized protein</fullName>
    </submittedName>
</protein>
<name>A0A220MCK1_9BACL</name>
<evidence type="ECO:0000313" key="2">
    <source>
        <dbReference type="Proteomes" id="UP000197781"/>
    </source>
</evidence>
<dbReference type="RefSeq" id="WP_088906616.1">
    <property type="nucleotide sequence ID" value="NZ_CP018145.1"/>
</dbReference>
<reference evidence="1 2" key="1">
    <citation type="submission" date="2016-11" db="EMBL/GenBank/DDBJ databases">
        <authorList>
            <person name="Jaros S."/>
            <person name="Januszkiewicz K."/>
            <person name="Wedrychowicz H."/>
        </authorList>
    </citation>
    <scope>NUCLEOTIDE SEQUENCE [LARGE SCALE GENOMIC DNA]</scope>
    <source>
        <strain evidence="1 2">NF2</strain>
    </source>
</reference>
<evidence type="ECO:0000313" key="1">
    <source>
        <dbReference type="EMBL" id="ASJ52734.1"/>
    </source>
</evidence>
<proteinExistence type="predicted"/>
<dbReference type="KEGG" id="bfm:BP422_03695"/>
<dbReference type="EMBL" id="CP018145">
    <property type="protein sequence ID" value="ASJ52734.1"/>
    <property type="molecule type" value="Genomic_DNA"/>
</dbReference>
<organism evidence="1 2">
    <name type="scientific">Brevibacillus formosus</name>
    <dbReference type="NCBI Taxonomy" id="54913"/>
    <lineage>
        <taxon>Bacteria</taxon>
        <taxon>Bacillati</taxon>
        <taxon>Bacillota</taxon>
        <taxon>Bacilli</taxon>
        <taxon>Bacillales</taxon>
        <taxon>Paenibacillaceae</taxon>
        <taxon>Brevibacillus</taxon>
    </lineage>
</organism>
<gene>
    <name evidence="1" type="ORF">BP422_03695</name>
</gene>
<sequence>MDKQKVYAAASIIESTYYKYQHTNWLNFSIKNQTIARIHIKLEIPLIEAKTIYRFAIENKIPKVWYALVERAEIIEFPSRDLIPEAVRFISEDSLKEISANRLRTEERISREIAELDDD</sequence>